<dbReference type="Proteomes" id="UP000326340">
    <property type="component" value="Unassembled WGS sequence"/>
</dbReference>
<keyword evidence="6" id="KW-0170">Cobalt</keyword>
<dbReference type="SUPFAM" id="SSF49785">
    <property type="entry name" value="Galactose-binding domain-like"/>
    <property type="match status" value="1"/>
</dbReference>
<feature type="chain" id="PRO_5025023774" evidence="7">
    <location>
        <begin position="21"/>
        <end position="772"/>
    </location>
</feature>
<evidence type="ECO:0000313" key="10">
    <source>
        <dbReference type="Proteomes" id="UP000326340"/>
    </source>
</evidence>
<keyword evidence="3 7" id="KW-0732">Signal</keyword>
<comment type="cofactor">
    <cofactor evidence="1">
        <name>Co(2+)</name>
        <dbReference type="ChEBI" id="CHEBI:48828"/>
    </cofactor>
</comment>
<protein>
    <submittedName>
        <fullName evidence="9">Chitin deacetylase</fullName>
    </submittedName>
</protein>
<evidence type="ECO:0000259" key="8">
    <source>
        <dbReference type="PROSITE" id="PS51677"/>
    </source>
</evidence>
<reference evidence="9 10" key="1">
    <citation type="journal article" date="2019" name="Sci. Rep.">
        <title>Colletotrichum shisoi sp. nov., an anthracnose pathogen of Perilla frutescens in Japan: molecular phylogenetic, morphological and genomic evidence.</title>
        <authorList>
            <person name="Gan P."/>
            <person name="Tsushima A."/>
            <person name="Hiroyama R."/>
            <person name="Narusaka M."/>
            <person name="Takano Y."/>
            <person name="Narusaka Y."/>
            <person name="Kawaradani M."/>
            <person name="Damm U."/>
            <person name="Shirasu K."/>
        </authorList>
    </citation>
    <scope>NUCLEOTIDE SEQUENCE [LARGE SCALE GENOMIC DNA]</scope>
    <source>
        <strain evidence="9 10">PG-2018a</strain>
    </source>
</reference>
<evidence type="ECO:0000256" key="3">
    <source>
        <dbReference type="ARBA" id="ARBA00022729"/>
    </source>
</evidence>
<keyword evidence="4" id="KW-0378">Hydrolase</keyword>
<evidence type="ECO:0000313" key="9">
    <source>
        <dbReference type="EMBL" id="TQN69707.1"/>
    </source>
</evidence>
<dbReference type="PANTHER" id="PTHR46471">
    <property type="entry name" value="CHITIN DEACETYLASE"/>
    <property type="match status" value="1"/>
</dbReference>
<dbReference type="GO" id="GO:0005975">
    <property type="term" value="P:carbohydrate metabolic process"/>
    <property type="evidence" value="ECO:0007669"/>
    <property type="project" value="InterPro"/>
</dbReference>
<organism evidence="9 10">
    <name type="scientific">Colletotrichum shisoi</name>
    <dbReference type="NCBI Taxonomy" id="2078593"/>
    <lineage>
        <taxon>Eukaryota</taxon>
        <taxon>Fungi</taxon>
        <taxon>Dikarya</taxon>
        <taxon>Ascomycota</taxon>
        <taxon>Pezizomycotina</taxon>
        <taxon>Sordariomycetes</taxon>
        <taxon>Hypocreomycetidae</taxon>
        <taxon>Glomerellales</taxon>
        <taxon>Glomerellaceae</taxon>
        <taxon>Colletotrichum</taxon>
        <taxon>Colletotrichum destructivum species complex</taxon>
    </lineage>
</organism>
<accession>A0A5Q4BTA7</accession>
<dbReference type="Gene3D" id="3.20.20.370">
    <property type="entry name" value="Glycoside hydrolase/deacetylase"/>
    <property type="match status" value="1"/>
</dbReference>
<dbReference type="SUPFAM" id="SSF88713">
    <property type="entry name" value="Glycoside hydrolase/deacetylase"/>
    <property type="match status" value="1"/>
</dbReference>
<keyword evidence="5" id="KW-0119">Carbohydrate metabolism</keyword>
<comment type="caution">
    <text evidence="9">The sequence shown here is derived from an EMBL/GenBank/DDBJ whole genome shotgun (WGS) entry which is preliminary data.</text>
</comment>
<evidence type="ECO:0000256" key="2">
    <source>
        <dbReference type="ARBA" id="ARBA00022723"/>
    </source>
</evidence>
<dbReference type="GO" id="GO:0016810">
    <property type="term" value="F:hydrolase activity, acting on carbon-nitrogen (but not peptide) bonds"/>
    <property type="evidence" value="ECO:0007669"/>
    <property type="project" value="InterPro"/>
</dbReference>
<dbReference type="PROSITE" id="PS51257">
    <property type="entry name" value="PROKAR_LIPOPROTEIN"/>
    <property type="match status" value="1"/>
</dbReference>
<feature type="domain" description="NodB homology" evidence="8">
    <location>
        <begin position="569"/>
        <end position="758"/>
    </location>
</feature>
<dbReference type="InterPro" id="IPR008979">
    <property type="entry name" value="Galactose-bd-like_sf"/>
</dbReference>
<evidence type="ECO:0000256" key="7">
    <source>
        <dbReference type="SAM" id="SignalP"/>
    </source>
</evidence>
<dbReference type="OrthoDB" id="2128708at2759"/>
<dbReference type="Pfam" id="PF01522">
    <property type="entry name" value="Polysacc_deac_1"/>
    <property type="match status" value="1"/>
</dbReference>
<evidence type="ECO:0000256" key="6">
    <source>
        <dbReference type="ARBA" id="ARBA00023285"/>
    </source>
</evidence>
<sequence length="772" mass="82846">MVYLKAQCLLAAAYIAVAAAAACTSDLLVDDLSNTLSTNRNNLGSWASDDASMTSISASGGILSFTPKSGAYFYETFPCQALQADSYTHLQLDIKAPVSGAAFTVQLSSASTCSATTNTKTAFRITGLTGGWQTVRIPLSSFAGANLNAALSIVLESFSSTQQWQLDKISFACGQSPTTSASEFYETGLMVFYTVFEPAWVLTKLLSQCANPSHFYSSAILEPVPLTGVLAALGYNALLLPTGHDGTMQSVLVNDYHVTLTPKSTSSYFYSQVGCVDATNFGGTALRIKAPAGTTFKIELSSKTTCDGAATASSSQTTAQLGWTFDGTERLYSFPWSKFSGLNLSKLRSIVISAPSQPLTLGPLALYCGSTPSAWTPPSTTSPASPTGTVPAPVATVSGLVIDAFGSASTNSLGLWHGGEDMGLSWGPNRVTINAKVPDYAFTTLVSNGCRDLRSYGGSYLHIAYSGHTKFSVSLQQHNSQCNSGVAPYPETRDSLEAARYAKGNDIYIPISHFNINLQRVSSVAVRGVYSAEPLVLTKIEIVPSIPSGVTIPQKLPSGTLVFACTRPNSFAFGIDDGNPKYAARLAQIVRDAGIKVTFFAVGAVLENPSTGMASLYQQLKSEGHQIALHSHTHPRMEGLPSIESIDWEYNEDYRVMENIFGERSNYFRPPFGVEGARMRQRWAAASGSDKAYLVNWSVDVQDWLWAETSTPEKQLDAFGSDVAKGGNLVVMHFSYNSTVNYFPEFIRQAKATGKQIMRIDQCMEDPNAPPL</sequence>
<keyword evidence="2" id="KW-0479">Metal-binding</keyword>
<dbReference type="GO" id="GO:0046872">
    <property type="term" value="F:metal ion binding"/>
    <property type="evidence" value="ECO:0007669"/>
    <property type="project" value="UniProtKB-KW"/>
</dbReference>
<dbReference type="PANTHER" id="PTHR46471:SF6">
    <property type="entry name" value="GLYCOSYL HYDROLASE"/>
    <property type="match status" value="1"/>
</dbReference>
<proteinExistence type="predicted"/>
<dbReference type="Gene3D" id="2.60.120.430">
    <property type="entry name" value="Galactose-binding lectin"/>
    <property type="match status" value="1"/>
</dbReference>
<dbReference type="InterPro" id="IPR002509">
    <property type="entry name" value="NODB_dom"/>
</dbReference>
<gene>
    <name evidence="9" type="ORF">CSHISOI_05775</name>
</gene>
<evidence type="ECO:0000256" key="4">
    <source>
        <dbReference type="ARBA" id="ARBA00022801"/>
    </source>
</evidence>
<evidence type="ECO:0000256" key="5">
    <source>
        <dbReference type="ARBA" id="ARBA00023277"/>
    </source>
</evidence>
<name>A0A5Q4BTA7_9PEZI</name>
<dbReference type="EMBL" id="PUHP01000483">
    <property type="protein sequence ID" value="TQN69707.1"/>
    <property type="molecule type" value="Genomic_DNA"/>
</dbReference>
<dbReference type="PROSITE" id="PS51677">
    <property type="entry name" value="NODB"/>
    <property type="match status" value="1"/>
</dbReference>
<evidence type="ECO:0000256" key="1">
    <source>
        <dbReference type="ARBA" id="ARBA00001941"/>
    </source>
</evidence>
<keyword evidence="10" id="KW-1185">Reference proteome</keyword>
<dbReference type="AlphaFoldDB" id="A0A5Q4BTA7"/>
<dbReference type="InterPro" id="IPR011330">
    <property type="entry name" value="Glyco_hydro/deAcase_b/a-brl"/>
</dbReference>
<feature type="signal peptide" evidence="7">
    <location>
        <begin position="1"/>
        <end position="20"/>
    </location>
</feature>
<dbReference type="CDD" id="cd10917">
    <property type="entry name" value="CE4_NodB_like_6s_7s"/>
    <property type="match status" value="1"/>
</dbReference>